<dbReference type="Pfam" id="PF01966">
    <property type="entry name" value="HD"/>
    <property type="match status" value="1"/>
</dbReference>
<dbReference type="Gene3D" id="1.20.58.1910">
    <property type="match status" value="1"/>
</dbReference>
<dbReference type="EMBL" id="JAFREL020000002">
    <property type="protein sequence ID" value="MEO1770469.1"/>
    <property type="molecule type" value="Genomic_DNA"/>
</dbReference>
<accession>A0ABV0ESH3</accession>
<dbReference type="Gene3D" id="1.10.472.50">
    <property type="entry name" value="HD-domain/PDEase-like"/>
    <property type="match status" value="1"/>
</dbReference>
<organism evidence="2 3">
    <name type="scientific">Candidatus Enterococcus ferrettii</name>
    <dbReference type="NCBI Taxonomy" id="2815324"/>
    <lineage>
        <taxon>Bacteria</taxon>
        <taxon>Bacillati</taxon>
        <taxon>Bacillota</taxon>
        <taxon>Bacilli</taxon>
        <taxon>Lactobacillales</taxon>
        <taxon>Enterococcaceae</taxon>
        <taxon>Enterococcus</taxon>
    </lineage>
</organism>
<name>A0ABV0ESH3_9ENTE</name>
<dbReference type="CDD" id="cd00077">
    <property type="entry name" value="HDc"/>
    <property type="match status" value="1"/>
</dbReference>
<feature type="domain" description="HD/PDEase" evidence="1">
    <location>
        <begin position="20"/>
        <end position="137"/>
    </location>
</feature>
<sequence>MSEQLSAIRNYSYEKLNADTSGHDFFHSERVAKIALALQEKENAGDAAVIWAASYLHDVIDDKVVTDPHQERQNISDFLASLEWSSDQIAHVLSIIDNLSYSRELEMGKAELTLEGQLVQDADRIDALGAIGIMRTAYYGGHTESPLYLPDVAPKNFKTKAEYRKKSTVINHFYEKLLLLEKTMNTAAGKAEARLRTKFMQTFLTEFYAEWDGKLLTSDENEEKMIK</sequence>
<gene>
    <name evidence="2" type="ORF">JZO67_002422</name>
</gene>
<keyword evidence="3" id="KW-1185">Reference proteome</keyword>
<dbReference type="SUPFAM" id="SSF109604">
    <property type="entry name" value="HD-domain/PDEase-like"/>
    <property type="match status" value="1"/>
</dbReference>
<comment type="caution">
    <text evidence="2">The sequence shown here is derived from an EMBL/GenBank/DDBJ whole genome shotgun (WGS) entry which is preliminary data.</text>
</comment>
<dbReference type="PANTHER" id="PTHR33594:SF1">
    <property type="entry name" value="HD_PDEASE DOMAIN-CONTAINING PROTEIN"/>
    <property type="match status" value="1"/>
</dbReference>
<reference evidence="2 3" key="1">
    <citation type="submission" date="2024-02" db="EMBL/GenBank/DDBJ databases">
        <title>The Genome Sequence of Enterococcus sp. DIV0159.</title>
        <authorList>
            <person name="Earl A."/>
            <person name="Manson A."/>
            <person name="Gilmore M."/>
            <person name="Sanders J."/>
            <person name="Shea T."/>
            <person name="Howe W."/>
            <person name="Livny J."/>
            <person name="Cuomo C."/>
            <person name="Neafsey D."/>
            <person name="Birren B."/>
        </authorList>
    </citation>
    <scope>NUCLEOTIDE SEQUENCE [LARGE SCALE GENOMIC DNA]</scope>
    <source>
        <strain evidence="2 3">665A</strain>
    </source>
</reference>
<evidence type="ECO:0000313" key="3">
    <source>
        <dbReference type="Proteomes" id="UP000664357"/>
    </source>
</evidence>
<dbReference type="InterPro" id="IPR006674">
    <property type="entry name" value="HD_domain"/>
</dbReference>
<dbReference type="PANTHER" id="PTHR33594">
    <property type="entry name" value="SUPERFAMILY HYDROLASE, PUTATIVE (AFU_ORTHOLOGUE AFUA_1G03035)-RELATED"/>
    <property type="match status" value="1"/>
</dbReference>
<proteinExistence type="predicted"/>
<protein>
    <recommendedName>
        <fullName evidence="1">HD/PDEase domain-containing protein</fullName>
    </recommendedName>
</protein>
<dbReference type="Proteomes" id="UP000664357">
    <property type="component" value="Unassembled WGS sequence"/>
</dbReference>
<dbReference type="InterPro" id="IPR003607">
    <property type="entry name" value="HD/PDEase_dom"/>
</dbReference>
<dbReference type="SMART" id="SM00471">
    <property type="entry name" value="HDc"/>
    <property type="match status" value="1"/>
</dbReference>
<dbReference type="RefSeq" id="WP_207703094.1">
    <property type="nucleotide sequence ID" value="NZ_JAFREL020000002.1"/>
</dbReference>
<evidence type="ECO:0000259" key="1">
    <source>
        <dbReference type="SMART" id="SM00471"/>
    </source>
</evidence>
<evidence type="ECO:0000313" key="2">
    <source>
        <dbReference type="EMBL" id="MEO1770469.1"/>
    </source>
</evidence>